<organism evidence="2 3">
    <name type="scientific">Protopolystoma xenopodis</name>
    <dbReference type="NCBI Taxonomy" id="117903"/>
    <lineage>
        <taxon>Eukaryota</taxon>
        <taxon>Metazoa</taxon>
        <taxon>Spiralia</taxon>
        <taxon>Lophotrochozoa</taxon>
        <taxon>Platyhelminthes</taxon>
        <taxon>Monogenea</taxon>
        <taxon>Polyopisthocotylea</taxon>
        <taxon>Polystomatidea</taxon>
        <taxon>Polystomatidae</taxon>
        <taxon>Protopolystoma</taxon>
    </lineage>
</organism>
<dbReference type="Proteomes" id="UP000784294">
    <property type="component" value="Unassembled WGS sequence"/>
</dbReference>
<name>A0A3S5BDF4_9PLAT</name>
<gene>
    <name evidence="2" type="ORF">PXEA_LOCUS34753</name>
</gene>
<feature type="transmembrane region" description="Helical" evidence="1">
    <location>
        <begin position="85"/>
        <end position="106"/>
    </location>
</feature>
<evidence type="ECO:0000313" key="3">
    <source>
        <dbReference type="Proteomes" id="UP000784294"/>
    </source>
</evidence>
<dbReference type="AlphaFoldDB" id="A0A3S5BDF4"/>
<accession>A0A3S5BDF4</accession>
<protein>
    <submittedName>
        <fullName evidence="2">Uncharacterized protein</fullName>
    </submittedName>
</protein>
<sequence length="132" mass="15294">MSVDADEEAIDARRTWIEACFASLSEPYIKVFGPMPSFREVGLVPALFARLSFIYRLVCWPLHLVFCCTVPDCRLPRWRRMRAHWASFIICCFWIGFFTTGMIWMITVVGGHQGSVFRILQAYSHSCLLSYD</sequence>
<keyword evidence="1" id="KW-0812">Transmembrane</keyword>
<dbReference type="EMBL" id="CAAALY010268793">
    <property type="protein sequence ID" value="VEL41313.1"/>
    <property type="molecule type" value="Genomic_DNA"/>
</dbReference>
<keyword evidence="1" id="KW-0472">Membrane</keyword>
<evidence type="ECO:0000256" key="1">
    <source>
        <dbReference type="SAM" id="Phobius"/>
    </source>
</evidence>
<keyword evidence="3" id="KW-1185">Reference proteome</keyword>
<keyword evidence="1" id="KW-1133">Transmembrane helix</keyword>
<dbReference type="OrthoDB" id="2127281at2759"/>
<evidence type="ECO:0000313" key="2">
    <source>
        <dbReference type="EMBL" id="VEL41313.1"/>
    </source>
</evidence>
<comment type="caution">
    <text evidence="2">The sequence shown here is derived from an EMBL/GenBank/DDBJ whole genome shotgun (WGS) entry which is preliminary data.</text>
</comment>
<proteinExistence type="predicted"/>
<reference evidence="2" key="1">
    <citation type="submission" date="2018-11" db="EMBL/GenBank/DDBJ databases">
        <authorList>
            <consortium name="Pathogen Informatics"/>
        </authorList>
    </citation>
    <scope>NUCLEOTIDE SEQUENCE</scope>
</reference>